<reference evidence="3" key="1">
    <citation type="submission" date="2018-02" db="EMBL/GenBank/DDBJ databases">
        <authorList>
            <person name="Hausmann B."/>
        </authorList>
    </citation>
    <scope>NUCLEOTIDE SEQUENCE [LARGE SCALE GENOMIC DNA]</scope>
    <source>
        <strain evidence="3">Peat soil MAG SbA5</strain>
    </source>
</reference>
<organism evidence="2 3">
    <name type="scientific">Candidatus Sulfuritelmatomonas gaucii</name>
    <dbReference type="NCBI Taxonomy" id="2043161"/>
    <lineage>
        <taxon>Bacteria</taxon>
        <taxon>Pseudomonadati</taxon>
        <taxon>Acidobacteriota</taxon>
        <taxon>Terriglobia</taxon>
        <taxon>Terriglobales</taxon>
        <taxon>Acidobacteriaceae</taxon>
        <taxon>Candidatus Sulfuritelmatomonas</taxon>
    </lineage>
</organism>
<feature type="transmembrane region" description="Helical" evidence="1">
    <location>
        <begin position="197"/>
        <end position="218"/>
    </location>
</feature>
<protein>
    <submittedName>
        <fullName evidence="2">Uncharacterized protein</fullName>
    </submittedName>
</protein>
<sequence>MRRTIERLVRRLPLQFRVLYRQFLLRVIDLESLSIQADIPGFLGQFAGILIMYSAIQGLGLLMGFAIDERLRLLSTIWSVEQRLISTMMLVAGLITVASWDNIFPDRRDAMILSPLPVRPRVVLIAKVVASAAVLGLAVVSLNFASGTALALILGGIPHFLRITAAYWFTVIAASVFLYGLLLAVQGITALLPRRLFLRLSAILQIAAFGVLVSAYFLEPKLNTPAALALAKNHQALEWLPDYWFFALFNQLAGSSPPTFAWLATRAWIGFGASVIAAASSLLLCYLHTMRKTIEEPDLVPATRGDCVFWFPVAGAQPPASPRSRLLSLDCLSHRALVAAQRLVCRIAAVT</sequence>
<dbReference type="AlphaFoldDB" id="A0A2N9L368"/>
<dbReference type="OrthoDB" id="105452at2"/>
<name>A0A2N9L368_9BACT</name>
<dbReference type="Proteomes" id="UP000239735">
    <property type="component" value="Unassembled WGS sequence"/>
</dbReference>
<feature type="transmembrane region" description="Helical" evidence="1">
    <location>
        <begin position="267"/>
        <end position="287"/>
    </location>
</feature>
<feature type="transmembrane region" description="Helical" evidence="1">
    <location>
        <begin position="42"/>
        <end position="64"/>
    </location>
</feature>
<keyword evidence="1" id="KW-0812">Transmembrane</keyword>
<dbReference type="EMBL" id="OKRB01000013">
    <property type="protein sequence ID" value="SPE17728.1"/>
    <property type="molecule type" value="Genomic_DNA"/>
</dbReference>
<accession>A0A2N9L368</accession>
<gene>
    <name evidence="2" type="ORF">SBA5_110088</name>
</gene>
<keyword evidence="1" id="KW-1133">Transmembrane helix</keyword>
<feature type="transmembrane region" description="Helical" evidence="1">
    <location>
        <begin position="84"/>
        <end position="103"/>
    </location>
</feature>
<keyword evidence="1" id="KW-0472">Membrane</keyword>
<feature type="transmembrane region" description="Helical" evidence="1">
    <location>
        <begin position="124"/>
        <end position="145"/>
    </location>
</feature>
<feature type="transmembrane region" description="Helical" evidence="1">
    <location>
        <begin position="165"/>
        <end position="185"/>
    </location>
</feature>
<evidence type="ECO:0000313" key="3">
    <source>
        <dbReference type="Proteomes" id="UP000239735"/>
    </source>
</evidence>
<evidence type="ECO:0000313" key="2">
    <source>
        <dbReference type="EMBL" id="SPE17728.1"/>
    </source>
</evidence>
<evidence type="ECO:0000256" key="1">
    <source>
        <dbReference type="SAM" id="Phobius"/>
    </source>
</evidence>
<proteinExistence type="predicted"/>